<keyword evidence="5 11" id="KW-1133">Transmembrane helix</keyword>
<keyword evidence="12" id="KW-0732">Signal</keyword>
<proteinExistence type="inferred from homology"/>
<evidence type="ECO:0000256" key="7">
    <source>
        <dbReference type="ARBA" id="ARBA00023136"/>
    </source>
</evidence>
<dbReference type="RefSeq" id="XP_013786114.2">
    <property type="nucleotide sequence ID" value="XM_013930660.2"/>
</dbReference>
<evidence type="ECO:0000256" key="4">
    <source>
        <dbReference type="ARBA" id="ARBA00022692"/>
    </source>
</evidence>
<evidence type="ECO:0000256" key="6">
    <source>
        <dbReference type="ARBA" id="ARBA00023040"/>
    </source>
</evidence>
<comment type="subcellular location">
    <subcellularLocation>
        <location evidence="1">Cell membrane</location>
        <topology evidence="1">Multi-pass membrane protein</topology>
    </subcellularLocation>
</comment>
<keyword evidence="4 11" id="KW-0812">Transmembrane</keyword>
<dbReference type="PROSITE" id="PS50262">
    <property type="entry name" value="G_PROTEIN_RECEP_F1_2"/>
    <property type="match status" value="1"/>
</dbReference>
<keyword evidence="9" id="KW-0807">Transducer</keyword>
<dbReference type="SUPFAM" id="SSF81321">
    <property type="entry name" value="Family A G protein-coupled receptor-like"/>
    <property type="match status" value="1"/>
</dbReference>
<keyword evidence="7 11" id="KW-0472">Membrane</keyword>
<feature type="transmembrane region" description="Helical" evidence="11">
    <location>
        <begin position="139"/>
        <end position="163"/>
    </location>
</feature>
<organism evidence="14 15">
    <name type="scientific">Limulus polyphemus</name>
    <name type="common">Atlantic horseshoe crab</name>
    <dbReference type="NCBI Taxonomy" id="6850"/>
    <lineage>
        <taxon>Eukaryota</taxon>
        <taxon>Metazoa</taxon>
        <taxon>Ecdysozoa</taxon>
        <taxon>Arthropoda</taxon>
        <taxon>Chelicerata</taxon>
        <taxon>Merostomata</taxon>
        <taxon>Xiphosura</taxon>
        <taxon>Limulidae</taxon>
        <taxon>Limulus</taxon>
    </lineage>
</organism>
<dbReference type="InterPro" id="IPR017452">
    <property type="entry name" value="GPCR_Rhodpsn_7TM"/>
</dbReference>
<evidence type="ECO:0000256" key="1">
    <source>
        <dbReference type="ARBA" id="ARBA00004651"/>
    </source>
</evidence>
<reference evidence="15" key="1">
    <citation type="submission" date="2025-08" db="UniProtKB">
        <authorList>
            <consortium name="RefSeq"/>
        </authorList>
    </citation>
    <scope>IDENTIFICATION</scope>
    <source>
        <tissue evidence="15">Muscle</tissue>
    </source>
</reference>
<dbReference type="PANTHER" id="PTHR24248">
    <property type="entry name" value="ADRENERGIC RECEPTOR-RELATED G-PROTEIN COUPLED RECEPTOR"/>
    <property type="match status" value="1"/>
</dbReference>
<evidence type="ECO:0000256" key="10">
    <source>
        <dbReference type="SAM" id="MobiDB-lite"/>
    </source>
</evidence>
<evidence type="ECO:0000256" key="3">
    <source>
        <dbReference type="ARBA" id="ARBA00022475"/>
    </source>
</evidence>
<dbReference type="CDD" id="cd00637">
    <property type="entry name" value="7tm_classA_rhodopsin-like"/>
    <property type="match status" value="1"/>
</dbReference>
<evidence type="ECO:0000313" key="15">
    <source>
        <dbReference type="RefSeq" id="XP_013786114.2"/>
    </source>
</evidence>
<dbReference type="InterPro" id="IPR000276">
    <property type="entry name" value="GPCR_Rhodpsn"/>
</dbReference>
<dbReference type="PRINTS" id="PR00237">
    <property type="entry name" value="GPCRRHODOPSN"/>
</dbReference>
<feature type="chain" id="PRO_5045941437" evidence="12">
    <location>
        <begin position="28"/>
        <end position="244"/>
    </location>
</feature>
<dbReference type="GeneID" id="106470132"/>
<keyword evidence="8" id="KW-0675">Receptor</keyword>
<feature type="region of interest" description="Disordered" evidence="10">
    <location>
        <begin position="220"/>
        <end position="244"/>
    </location>
</feature>
<evidence type="ECO:0000313" key="14">
    <source>
        <dbReference type="Proteomes" id="UP000694941"/>
    </source>
</evidence>
<feature type="domain" description="G-protein coupled receptors family 1 profile" evidence="13">
    <location>
        <begin position="1"/>
        <end position="192"/>
    </location>
</feature>
<keyword evidence="6" id="KW-0297">G-protein coupled receptor</keyword>
<evidence type="ECO:0000256" key="2">
    <source>
        <dbReference type="ARBA" id="ARBA00010663"/>
    </source>
</evidence>
<dbReference type="Pfam" id="PF00001">
    <property type="entry name" value="7tm_1"/>
    <property type="match status" value="1"/>
</dbReference>
<keyword evidence="3" id="KW-1003">Cell membrane</keyword>
<feature type="transmembrane region" description="Helical" evidence="11">
    <location>
        <begin position="51"/>
        <end position="72"/>
    </location>
</feature>
<protein>
    <submittedName>
        <fullName evidence="15">Alpha-1A adrenergic receptor-like</fullName>
    </submittedName>
</protein>
<feature type="signal peptide" evidence="12">
    <location>
        <begin position="1"/>
        <end position="27"/>
    </location>
</feature>
<feature type="transmembrane region" description="Helical" evidence="11">
    <location>
        <begin position="169"/>
        <end position="195"/>
    </location>
</feature>
<sequence>MTTRRARLMIGCSWLICLLIGFSPAMGWSYPGDGSKCWYITVATREHILFTVSIGIFLPLGIIVVLYAFILYKAIRHVDNRKSSTKYNNPENIHMLKPNSQSTSEFSLSRSQGSRRQMLTTHDPNYINTSQKKWKAIKVVLFTLSAFIVSWFPYFIAVVIYVVKPNGKLAVTIATVLAVLGFLNSLLNPLIYAWWHRGLRKFIVEDCLCRKRKSYRLGTTRSKSSTSSTSISKGSSCNTKSSVV</sequence>
<keyword evidence="14" id="KW-1185">Reference proteome</keyword>
<feature type="compositionally biased region" description="Low complexity" evidence="10">
    <location>
        <begin position="220"/>
        <end position="236"/>
    </location>
</feature>
<gene>
    <name evidence="15" type="primary">LOC106470132</name>
</gene>
<accession>A0ABM1BPF1</accession>
<evidence type="ECO:0000256" key="11">
    <source>
        <dbReference type="SAM" id="Phobius"/>
    </source>
</evidence>
<evidence type="ECO:0000256" key="5">
    <source>
        <dbReference type="ARBA" id="ARBA00022989"/>
    </source>
</evidence>
<comment type="similarity">
    <text evidence="2">Belongs to the G-protein coupled receptor 1 family.</text>
</comment>
<dbReference type="Proteomes" id="UP000694941">
    <property type="component" value="Unplaced"/>
</dbReference>
<evidence type="ECO:0000259" key="13">
    <source>
        <dbReference type="PROSITE" id="PS50262"/>
    </source>
</evidence>
<evidence type="ECO:0000256" key="8">
    <source>
        <dbReference type="ARBA" id="ARBA00023170"/>
    </source>
</evidence>
<name>A0ABM1BPF1_LIMPO</name>
<evidence type="ECO:0000256" key="9">
    <source>
        <dbReference type="ARBA" id="ARBA00023224"/>
    </source>
</evidence>
<dbReference type="Gene3D" id="1.20.1070.10">
    <property type="entry name" value="Rhodopsin 7-helix transmembrane proteins"/>
    <property type="match status" value="1"/>
</dbReference>
<evidence type="ECO:0000256" key="12">
    <source>
        <dbReference type="SAM" id="SignalP"/>
    </source>
</evidence>